<gene>
    <name evidence="2" type="ORF">K8F61_16765</name>
</gene>
<dbReference type="RefSeq" id="WP_231819969.1">
    <property type="nucleotide sequence ID" value="NZ_CP082781.1"/>
</dbReference>
<feature type="chain" id="PRO_5046760840" evidence="1">
    <location>
        <begin position="27"/>
        <end position="102"/>
    </location>
</feature>
<protein>
    <submittedName>
        <fullName evidence="2">Uncharacterized protein</fullName>
    </submittedName>
</protein>
<dbReference type="EMBL" id="CP082781">
    <property type="protein sequence ID" value="UGS26258.1"/>
    <property type="molecule type" value="Genomic_DNA"/>
</dbReference>
<proteinExistence type="predicted"/>
<evidence type="ECO:0000313" key="3">
    <source>
        <dbReference type="Proteomes" id="UP001199642"/>
    </source>
</evidence>
<keyword evidence="3" id="KW-1185">Reference proteome</keyword>
<dbReference type="Proteomes" id="UP001199642">
    <property type="component" value="Chromosome"/>
</dbReference>
<feature type="signal peptide" evidence="1">
    <location>
        <begin position="1"/>
        <end position="26"/>
    </location>
</feature>
<accession>A0ABY3RTH9</accession>
<evidence type="ECO:0000256" key="1">
    <source>
        <dbReference type="SAM" id="SignalP"/>
    </source>
</evidence>
<sequence length="102" mass="11054">MKIPIVRRVAAGLTLAMAFTVGGAVAASASTTGSSLPALKASESVVAPLGVWHVLRDDFKSYPTCESYRVNYAVNYPYHVDSYCTESAASNGRHWLYIYYGI</sequence>
<evidence type="ECO:0000313" key="2">
    <source>
        <dbReference type="EMBL" id="UGS26258.1"/>
    </source>
</evidence>
<reference evidence="2 3" key="1">
    <citation type="submission" date="2023-01" db="EMBL/GenBank/DDBJ databases">
        <title>Characterization of estradiol degrading bacteria Microbacterium sp. MZT7 and reveal degrading genes through genome analysis.</title>
        <authorList>
            <person name="Hao P."/>
            <person name="Gao Y."/>
        </authorList>
    </citation>
    <scope>NUCLEOTIDE SEQUENCE [LARGE SCALE GENOMIC DNA]</scope>
    <source>
        <strain evidence="2 3">MZT7</strain>
    </source>
</reference>
<keyword evidence="1" id="KW-0732">Signal</keyword>
<organism evidence="2 3">
    <name type="scientific">Microbacterium resistens</name>
    <dbReference type="NCBI Taxonomy" id="156977"/>
    <lineage>
        <taxon>Bacteria</taxon>
        <taxon>Bacillati</taxon>
        <taxon>Actinomycetota</taxon>
        <taxon>Actinomycetes</taxon>
        <taxon>Micrococcales</taxon>
        <taxon>Microbacteriaceae</taxon>
        <taxon>Microbacterium</taxon>
    </lineage>
</organism>
<name>A0ABY3RTH9_9MICO</name>